<gene>
    <name evidence="1" type="ORF">GS424_010210</name>
</gene>
<proteinExistence type="predicted"/>
<dbReference type="InterPro" id="IPR043128">
    <property type="entry name" value="Rev_trsase/Diguanyl_cyclase"/>
</dbReference>
<accession>A0A6L7IW26</accession>
<protein>
    <submittedName>
        <fullName evidence="1">GGDEF domain-containing protein</fullName>
    </submittedName>
</protein>
<dbReference type="AlphaFoldDB" id="A0A6L7IW26"/>
<dbReference type="InterPro" id="IPR029787">
    <property type="entry name" value="Nucleotide_cyclase"/>
</dbReference>
<sequence length="436" mass="47703">MRRRDALAALGFAAYVLIVCTLTGLLGVFVHTEAGAIRQRDAEHVLTYFQQTMQLKLHNVASPVSRLSSALEVDPDDESWLPRVANDLLEREEIAYVAYVRDETMAYAYPEDAFGDSVGADLATFSYVYTLAKVTDGFVVEGPVELSNGVSAFLFIEPVDVDGAYRGEMVVGVRASYVVEQLNLASLEEAGYRYELWAVSPQDGSKDVIAASEGGHDFSHAVKASFNMPTQWTLSIMPEQGWVPQGWLWFIAAGVIATQALAVGLGGTVVAARRSRRLHAEAVRSDDETGLLTYRAFIDVLDQAARCSDGCAPFTIVCLTVDGFEHTALSLGWDARRAYLGSVKGEIDAVVHGDYEAARVSAGCFAIAIREYVDRRALGDLMRALELALLWKVRIDGKKAFCMARSAAVRFPEDGDDPAALVERTVSLLERDRPDR</sequence>
<dbReference type="KEGG" id="egd:GS424_010210"/>
<dbReference type="Proteomes" id="UP000478463">
    <property type="component" value="Chromosome"/>
</dbReference>
<evidence type="ECO:0000313" key="2">
    <source>
        <dbReference type="Proteomes" id="UP000478463"/>
    </source>
</evidence>
<dbReference type="Gene3D" id="3.30.70.270">
    <property type="match status" value="1"/>
</dbReference>
<dbReference type="SUPFAM" id="SSF55073">
    <property type="entry name" value="Nucleotide cyclase"/>
    <property type="match status" value="1"/>
</dbReference>
<name>A0A6L7IW26_9ACTN</name>
<organism evidence="1 2">
    <name type="scientific">Eggerthella guodeyinii</name>
    <dbReference type="NCBI Taxonomy" id="2690837"/>
    <lineage>
        <taxon>Bacteria</taxon>
        <taxon>Bacillati</taxon>
        <taxon>Actinomycetota</taxon>
        <taxon>Coriobacteriia</taxon>
        <taxon>Eggerthellales</taxon>
        <taxon>Eggerthellaceae</taxon>
        <taxon>Eggerthella</taxon>
    </lineage>
</organism>
<dbReference type="EMBL" id="CP063310">
    <property type="protein sequence ID" value="QOS66924.1"/>
    <property type="molecule type" value="Genomic_DNA"/>
</dbReference>
<dbReference type="RefSeq" id="WP_160942304.1">
    <property type="nucleotide sequence ID" value="NZ_CP063310.1"/>
</dbReference>
<reference evidence="1 2" key="1">
    <citation type="submission" date="2020-10" db="EMBL/GenBank/DDBJ databases">
        <title>Eggerthella sp. nov., isolated from human feces.</title>
        <authorList>
            <person name="Yajun G."/>
        </authorList>
    </citation>
    <scope>NUCLEOTIDE SEQUENCE [LARGE SCALE GENOMIC DNA]</scope>
    <source>
        <strain evidence="1 2">HF-1101</strain>
    </source>
</reference>
<evidence type="ECO:0000313" key="1">
    <source>
        <dbReference type="EMBL" id="QOS66924.1"/>
    </source>
</evidence>